<gene>
    <name evidence="1" type="ORF">C4B68_01010</name>
</gene>
<dbReference type="RefSeq" id="WP_099505136.1">
    <property type="nucleotide sequence ID" value="NZ_CP026652.1"/>
</dbReference>
<dbReference type="Proteomes" id="UP000238413">
    <property type="component" value="Chromosome"/>
</dbReference>
<proteinExistence type="predicted"/>
<accession>A0ABM6SKG2</accession>
<evidence type="ECO:0000313" key="2">
    <source>
        <dbReference type="Proteomes" id="UP000238413"/>
    </source>
</evidence>
<organism evidence="1 2">
    <name type="scientific">Streptomyces dengpaensis</name>
    <dbReference type="NCBI Taxonomy" id="2049881"/>
    <lineage>
        <taxon>Bacteria</taxon>
        <taxon>Bacillati</taxon>
        <taxon>Actinomycetota</taxon>
        <taxon>Actinomycetes</taxon>
        <taxon>Kitasatosporales</taxon>
        <taxon>Streptomycetaceae</taxon>
        <taxon>Streptomyces</taxon>
    </lineage>
</organism>
<keyword evidence="2" id="KW-1185">Reference proteome</keyword>
<evidence type="ECO:0000313" key="1">
    <source>
        <dbReference type="EMBL" id="AVH54639.1"/>
    </source>
</evidence>
<dbReference type="EMBL" id="CP026652">
    <property type="protein sequence ID" value="AVH54639.1"/>
    <property type="molecule type" value="Genomic_DNA"/>
</dbReference>
<reference evidence="1 2" key="1">
    <citation type="submission" date="2018-02" db="EMBL/GenBank/DDBJ databases">
        <title>Complete genome sequence of Streptomyces dengpaensis, the producer of angucyclines.</title>
        <authorList>
            <person name="Yumei L."/>
        </authorList>
    </citation>
    <scope>NUCLEOTIDE SEQUENCE [LARGE SCALE GENOMIC DNA]</scope>
    <source>
        <strain evidence="1 2">XZHG99</strain>
    </source>
</reference>
<protein>
    <submittedName>
        <fullName evidence="1">Uncharacterized protein</fullName>
    </submittedName>
</protein>
<name>A0ABM6SKG2_9ACTN</name>
<sequence>MSSTRTEAAEQAESRHSSRAVPEVVTGLLVRKVVSAARAVIERFRAGTHHGLYPTAVEEILREFCLAHLGAALWSGMKDEAATAFRSGDGSPAGAGRYFLDRFIETVSVPERKEVTVVGHGSGVPLMNAFLAAFDARRGSAGSPLSADFRVRDVVALAPMCTFPELASTLRRRNTAFERFRMFALTDEAEKADHLVPVAYPRSLLYFVSGALERDPNGTSAAVPLSGMARWYGSGQTAGGAEAEEVRVVADAEPRAFVLSPGAECGARSHAQFRTDPALLANLQVMISG</sequence>